<dbReference type="AlphaFoldDB" id="A0A1J5P2G7"/>
<reference evidence="1" key="1">
    <citation type="submission" date="2016-10" db="EMBL/GenBank/DDBJ databases">
        <title>Sequence of Gallionella enrichment culture.</title>
        <authorList>
            <person name="Poehlein A."/>
            <person name="Muehling M."/>
            <person name="Daniel R."/>
        </authorList>
    </citation>
    <scope>NUCLEOTIDE SEQUENCE</scope>
</reference>
<name>A0A1J5P2G7_9ZZZZ</name>
<evidence type="ECO:0000313" key="1">
    <source>
        <dbReference type="EMBL" id="OIQ65258.1"/>
    </source>
</evidence>
<organism evidence="1">
    <name type="scientific">mine drainage metagenome</name>
    <dbReference type="NCBI Taxonomy" id="410659"/>
    <lineage>
        <taxon>unclassified sequences</taxon>
        <taxon>metagenomes</taxon>
        <taxon>ecological metagenomes</taxon>
    </lineage>
</organism>
<proteinExistence type="predicted"/>
<dbReference type="EMBL" id="MLJW01007476">
    <property type="protein sequence ID" value="OIQ65258.1"/>
    <property type="molecule type" value="Genomic_DNA"/>
</dbReference>
<accession>A0A1J5P2G7</accession>
<gene>
    <name evidence="1" type="ORF">GALL_531850</name>
</gene>
<protein>
    <submittedName>
        <fullName evidence="1">Uncharacterized protein</fullName>
    </submittedName>
</protein>
<sequence>MPGQFLVERQLDAFLSLVFNIGKAHDVGRCLAIGVLTLVFLALVNPLDFQSLNLRRHRLIDLAFEPDKAFVFLLEFFAQLGT</sequence>
<comment type="caution">
    <text evidence="1">The sequence shown here is derived from an EMBL/GenBank/DDBJ whole genome shotgun (WGS) entry which is preliminary data.</text>
</comment>